<proteinExistence type="inferred from homology"/>
<dbReference type="Pfam" id="PF00271">
    <property type="entry name" value="Helicase_C"/>
    <property type="match status" value="1"/>
</dbReference>
<dbReference type="PANTHER" id="PTHR45805">
    <property type="entry name" value="NUCLEAR HORMONE RECEPTOR HR3-RELATED"/>
    <property type="match status" value="1"/>
</dbReference>
<dbReference type="PRINTS" id="PR00398">
    <property type="entry name" value="STRDHORMONER"/>
</dbReference>
<feature type="compositionally biased region" description="Acidic residues" evidence="15">
    <location>
        <begin position="156"/>
        <end position="171"/>
    </location>
</feature>
<dbReference type="HOGENOM" id="CLU_273225_0_0_1"/>
<dbReference type="PRINTS" id="PR00546">
    <property type="entry name" value="THYROIDHORMR"/>
</dbReference>
<evidence type="ECO:0000256" key="5">
    <source>
        <dbReference type="ARBA" id="ARBA00022771"/>
    </source>
</evidence>
<dbReference type="PANTHER" id="PTHR45805:SF10">
    <property type="entry name" value="ECDYSONE-INDUCED PROTEIN 78C"/>
    <property type="match status" value="1"/>
</dbReference>
<evidence type="ECO:0000313" key="16">
    <source>
        <dbReference type="EMBL" id="EKC33126.1"/>
    </source>
</evidence>
<keyword evidence="14" id="KW-0539">Nucleus</keyword>
<dbReference type="InterPro" id="IPR027417">
    <property type="entry name" value="P-loop_NTPase"/>
</dbReference>
<dbReference type="InterPro" id="IPR000536">
    <property type="entry name" value="Nucl_hrmn_rcpt_lig-bd"/>
</dbReference>
<dbReference type="CDD" id="cd17956">
    <property type="entry name" value="DEADc_DDX51"/>
    <property type="match status" value="1"/>
</dbReference>
<accession>K1RGC7</accession>
<comment type="similarity">
    <text evidence="2">Belongs to the nuclear hormone receptor family. NR1 subfamily.</text>
</comment>
<reference evidence="16" key="1">
    <citation type="journal article" date="2012" name="Nature">
        <title>The oyster genome reveals stress adaptation and complexity of shell formation.</title>
        <authorList>
            <person name="Zhang G."/>
            <person name="Fang X."/>
            <person name="Guo X."/>
            <person name="Li L."/>
            <person name="Luo R."/>
            <person name="Xu F."/>
            <person name="Yang P."/>
            <person name="Zhang L."/>
            <person name="Wang X."/>
            <person name="Qi H."/>
            <person name="Xiong Z."/>
            <person name="Que H."/>
            <person name="Xie Y."/>
            <person name="Holland P.W."/>
            <person name="Paps J."/>
            <person name="Zhu Y."/>
            <person name="Wu F."/>
            <person name="Chen Y."/>
            <person name="Wang J."/>
            <person name="Peng C."/>
            <person name="Meng J."/>
            <person name="Yang L."/>
            <person name="Liu J."/>
            <person name="Wen B."/>
            <person name="Zhang N."/>
            <person name="Huang Z."/>
            <person name="Zhu Q."/>
            <person name="Feng Y."/>
            <person name="Mount A."/>
            <person name="Hedgecock D."/>
            <person name="Xu Z."/>
            <person name="Liu Y."/>
            <person name="Domazet-Loso T."/>
            <person name="Du Y."/>
            <person name="Sun X."/>
            <person name="Zhang S."/>
            <person name="Liu B."/>
            <person name="Cheng P."/>
            <person name="Jiang X."/>
            <person name="Li J."/>
            <person name="Fan D."/>
            <person name="Wang W."/>
            <person name="Fu W."/>
            <person name="Wang T."/>
            <person name="Wang B."/>
            <person name="Zhang J."/>
            <person name="Peng Z."/>
            <person name="Li Y."/>
            <person name="Li N."/>
            <person name="Wang J."/>
            <person name="Chen M."/>
            <person name="He Y."/>
            <person name="Tan F."/>
            <person name="Song X."/>
            <person name="Zheng Q."/>
            <person name="Huang R."/>
            <person name="Yang H."/>
            <person name="Du X."/>
            <person name="Chen L."/>
            <person name="Yang M."/>
            <person name="Gaffney P.M."/>
            <person name="Wang S."/>
            <person name="Luo L."/>
            <person name="She Z."/>
            <person name="Ming Y."/>
            <person name="Huang W."/>
            <person name="Zhang S."/>
            <person name="Huang B."/>
            <person name="Zhang Y."/>
            <person name="Qu T."/>
            <person name="Ni P."/>
            <person name="Miao G."/>
            <person name="Wang J."/>
            <person name="Wang Q."/>
            <person name="Steinberg C.E."/>
            <person name="Wang H."/>
            <person name="Li N."/>
            <person name="Qian L."/>
            <person name="Zhang G."/>
            <person name="Li Y."/>
            <person name="Yang H."/>
            <person name="Liu X."/>
            <person name="Wang J."/>
            <person name="Yin Y."/>
            <person name="Wang J."/>
        </authorList>
    </citation>
    <scope>NUCLEOTIDE SEQUENCE [LARGE SCALE GENOMIC DNA]</scope>
    <source>
        <strain evidence="16">05x7-T-G4-1.051#20</strain>
    </source>
</reference>
<dbReference type="Gene3D" id="3.40.50.300">
    <property type="entry name" value="P-loop containing nucleotide triphosphate hydrolases"/>
    <property type="match status" value="2"/>
</dbReference>
<dbReference type="GO" id="GO:0005634">
    <property type="term" value="C:nucleus"/>
    <property type="evidence" value="ECO:0007669"/>
    <property type="project" value="UniProtKB-SubCell"/>
</dbReference>
<name>K1RGC7_MAGGI</name>
<keyword evidence="8" id="KW-0862">Zinc</keyword>
<dbReference type="InterPro" id="IPR001723">
    <property type="entry name" value="Nuclear_hrmn_rcpt"/>
</dbReference>
<dbReference type="GO" id="GO:0008270">
    <property type="term" value="F:zinc ion binding"/>
    <property type="evidence" value="ECO:0007669"/>
    <property type="project" value="UniProtKB-KW"/>
</dbReference>
<evidence type="ECO:0000256" key="4">
    <source>
        <dbReference type="ARBA" id="ARBA00022741"/>
    </source>
</evidence>
<keyword evidence="6" id="KW-0378">Hydrolase</keyword>
<feature type="region of interest" description="Disordered" evidence="15">
    <location>
        <begin position="31"/>
        <end position="191"/>
    </location>
</feature>
<dbReference type="InParanoid" id="K1RGC7"/>
<dbReference type="GO" id="GO:0004879">
    <property type="term" value="F:nuclear receptor activity"/>
    <property type="evidence" value="ECO:0007669"/>
    <property type="project" value="InterPro"/>
</dbReference>
<evidence type="ECO:0000256" key="2">
    <source>
        <dbReference type="ARBA" id="ARBA00008092"/>
    </source>
</evidence>
<evidence type="ECO:0000256" key="9">
    <source>
        <dbReference type="ARBA" id="ARBA00022840"/>
    </source>
</evidence>
<dbReference type="InterPro" id="IPR001650">
    <property type="entry name" value="Helicase_C-like"/>
</dbReference>
<dbReference type="InterPro" id="IPR001628">
    <property type="entry name" value="Znf_hrmn_rcpt"/>
</dbReference>
<evidence type="ECO:0000256" key="12">
    <source>
        <dbReference type="ARBA" id="ARBA00023163"/>
    </source>
</evidence>
<sequence>MALFAITRYLGDENTEEQSNKADAILKKLQADAEARRKRRGIGTRKSPQDNSKKKLSSEKDQVKNDLTPKSGEKIKIGKKSKLKECDETGHADSDNEVIPKKKRKEKLDKEEKTSRENDNSSQAIAQGSESSKLGSNADTTTKELKFRGKAKSVTSDDEEEQEIEDLELGDNDQKADETEVMGDTQEGAHEYGGFTVLGDYKSKQTERVSRVLPDWLSSPNVIASDLKQKTTLVSEFKGLDPDIHLNLKENKIDYFFPVQMQVIPEILDTVRYGFVLGRAGFRPPDICVSAPTGSGKTLAFVLPIVQALKSRVLCRIRAMVVLPVRDLAVQVFKVFLQYTKGTNLKVGMIVGQKQFSVEQHALVRQRVGGLESKVDIVVATPGRLVDHINKTPGFSLTDLRFLVIDEADRIMEHVKQDWLSHVENAVFSGGRTAPSSLNVYNSCKHHMPLQKLLFSATLSQNPEKLQQLNLFQPKLFTSVVDGGSLPRPLESEGEGNKDDQVTDRLSGPGGEVKGQFVGKYTTPLGLKEYTVEVEAFEKPLVILHFLHNLQLYHLIRLFGGINVAEITAKLQASRRSKVLKKFQNGSIDILICSDAMARGMDIDDVQYVISYDPPPYIKTYIHRVGRTARAGKEGTALSLLQKKEFHHFKTMTKEAGKTYIEKFKVHSKEMEGLLEKYQAALQQLQQVFMNTDDKTLSGSRSSGVMDAREGEQTSGGVSEESGPLSIDDLPAFYSPAELEQLAGQISQSLEHDHPKGQGGFAIPGFQEVSSSRHVTADARASVAPSSSLQKSSNKEESGNIQAAADSNSQKQFVPCKVCGDRASGFHYGVTSCEGCKGFFRRSIQKQIEYRCLRDGKCMVIRLSRNRCQYCRFKKCLAVGMSRDSVRYGRVPKRSKSQDDSCVSSTDSNMDQSALENKQLAIYDIILNISQAHHTNCLVTEDRIKNLTRKPSSLMQQISIPSTPVQFSDEELEAQKLSMWHCLASFITPAINSVVEFAKRVTGFPELNQDDQLILIKCGFFEVWLMRMARMFNKAEGCLTFEDGSIIQKEELGVVFSPDFVSCMFDLAQSLNQLNLNDTEIGLFCAIVLATPDRKGLENPKAVETIQDRLIEALKLQILRNHSTEENLFGTTIVKLPQLRTLGVQHDEILEWYRAQWNRVRLPPLFSEIYDISKHEEDM</sequence>
<gene>
    <name evidence="16" type="ORF">CGI_10010779</name>
</gene>
<dbReference type="InterPro" id="IPR011545">
    <property type="entry name" value="DEAD/DEAH_box_helicase_dom"/>
</dbReference>
<comment type="subcellular location">
    <subcellularLocation>
        <location evidence="1">Nucleus</location>
    </subcellularLocation>
</comment>
<evidence type="ECO:0000256" key="14">
    <source>
        <dbReference type="ARBA" id="ARBA00023242"/>
    </source>
</evidence>
<keyword evidence="12" id="KW-0804">Transcription</keyword>
<dbReference type="CDD" id="cd18787">
    <property type="entry name" value="SF2_C_DEAD"/>
    <property type="match status" value="1"/>
</dbReference>
<keyword evidence="7 16" id="KW-0347">Helicase</keyword>
<evidence type="ECO:0000256" key="1">
    <source>
        <dbReference type="ARBA" id="ARBA00004123"/>
    </source>
</evidence>
<dbReference type="InterPro" id="IPR013088">
    <property type="entry name" value="Znf_NHR/GATA"/>
</dbReference>
<organism evidence="16">
    <name type="scientific">Magallana gigas</name>
    <name type="common">Pacific oyster</name>
    <name type="synonym">Crassostrea gigas</name>
    <dbReference type="NCBI Taxonomy" id="29159"/>
    <lineage>
        <taxon>Eukaryota</taxon>
        <taxon>Metazoa</taxon>
        <taxon>Spiralia</taxon>
        <taxon>Lophotrochozoa</taxon>
        <taxon>Mollusca</taxon>
        <taxon>Bivalvia</taxon>
        <taxon>Autobranchia</taxon>
        <taxon>Pteriomorphia</taxon>
        <taxon>Ostreida</taxon>
        <taxon>Ostreoidea</taxon>
        <taxon>Ostreidae</taxon>
        <taxon>Magallana</taxon>
    </lineage>
</organism>
<dbReference type="SMART" id="SM00487">
    <property type="entry name" value="DEXDc"/>
    <property type="match status" value="1"/>
</dbReference>
<dbReference type="InterPro" id="IPR001728">
    <property type="entry name" value="ThyrH_rcpt"/>
</dbReference>
<evidence type="ECO:0000256" key="8">
    <source>
        <dbReference type="ARBA" id="ARBA00022833"/>
    </source>
</evidence>
<keyword evidence="11" id="KW-0238">DNA-binding</keyword>
<dbReference type="GO" id="GO:0004386">
    <property type="term" value="F:helicase activity"/>
    <property type="evidence" value="ECO:0007669"/>
    <property type="project" value="UniProtKB-KW"/>
</dbReference>
<keyword evidence="10" id="KW-0805">Transcription regulation</keyword>
<feature type="compositionally biased region" description="Polar residues" evidence="15">
    <location>
        <begin position="900"/>
        <end position="909"/>
    </location>
</feature>
<dbReference type="PROSITE" id="PS00031">
    <property type="entry name" value="NUCLEAR_REC_DBD_1"/>
    <property type="match status" value="1"/>
</dbReference>
<dbReference type="SUPFAM" id="SSF57716">
    <property type="entry name" value="Glucocorticoid receptor-like (DNA-binding domain)"/>
    <property type="match status" value="1"/>
</dbReference>
<dbReference type="GO" id="GO:0016787">
    <property type="term" value="F:hydrolase activity"/>
    <property type="evidence" value="ECO:0007669"/>
    <property type="project" value="UniProtKB-KW"/>
</dbReference>
<feature type="region of interest" description="Disordered" evidence="15">
    <location>
        <begin position="487"/>
        <end position="511"/>
    </location>
</feature>
<evidence type="ECO:0000256" key="6">
    <source>
        <dbReference type="ARBA" id="ARBA00022801"/>
    </source>
</evidence>
<dbReference type="PRINTS" id="PR00047">
    <property type="entry name" value="STROIDFINGER"/>
</dbReference>
<dbReference type="PROSITE" id="PS00039">
    <property type="entry name" value="DEAD_ATP_HELICASE"/>
    <property type="match status" value="1"/>
</dbReference>
<dbReference type="AlphaFoldDB" id="K1RGC7"/>
<dbReference type="SMART" id="SM00399">
    <property type="entry name" value="ZnF_C4"/>
    <property type="match status" value="1"/>
</dbReference>
<dbReference type="PROSITE" id="PS51030">
    <property type="entry name" value="NUCLEAR_REC_DBD_2"/>
    <property type="match status" value="1"/>
</dbReference>
<dbReference type="Pfam" id="PF00105">
    <property type="entry name" value="zf-C4"/>
    <property type="match status" value="1"/>
</dbReference>
<dbReference type="Pfam" id="PF00270">
    <property type="entry name" value="DEAD"/>
    <property type="match status" value="1"/>
</dbReference>
<dbReference type="EMBL" id="JH819145">
    <property type="protein sequence ID" value="EKC33126.1"/>
    <property type="molecule type" value="Genomic_DNA"/>
</dbReference>
<dbReference type="PROSITE" id="PS51192">
    <property type="entry name" value="HELICASE_ATP_BIND_1"/>
    <property type="match status" value="1"/>
</dbReference>
<dbReference type="InterPro" id="IPR000629">
    <property type="entry name" value="RNA-helicase_DEAD-box_CS"/>
</dbReference>
<dbReference type="Gene3D" id="1.10.565.10">
    <property type="entry name" value="Retinoid X Receptor"/>
    <property type="match status" value="1"/>
</dbReference>
<evidence type="ECO:0000256" key="10">
    <source>
        <dbReference type="ARBA" id="ARBA00023015"/>
    </source>
</evidence>
<dbReference type="PROSITE" id="PS51843">
    <property type="entry name" value="NR_LBD"/>
    <property type="match status" value="1"/>
</dbReference>
<feature type="compositionally biased region" description="Basic and acidic residues" evidence="15">
    <location>
        <begin position="83"/>
        <end position="119"/>
    </location>
</feature>
<feature type="region of interest" description="Disordered" evidence="15">
    <location>
        <begin position="774"/>
        <end position="806"/>
    </location>
</feature>
<dbReference type="GO" id="GO:0043565">
    <property type="term" value="F:sequence-specific DNA binding"/>
    <property type="evidence" value="ECO:0007669"/>
    <property type="project" value="InterPro"/>
</dbReference>
<protein>
    <submittedName>
        <fullName evidence="16">ATP-dependent RNA helicase DDX51</fullName>
    </submittedName>
</protein>
<evidence type="ECO:0000256" key="15">
    <source>
        <dbReference type="SAM" id="MobiDB-lite"/>
    </source>
</evidence>
<keyword evidence="9" id="KW-0067">ATP-binding</keyword>
<dbReference type="FunFam" id="3.30.50.10:FF:000056">
    <property type="entry name" value="Peroxisome proliferator-activated receptor gamma"/>
    <property type="match status" value="1"/>
</dbReference>
<keyword evidence="13" id="KW-0675">Receptor</keyword>
<dbReference type="Pfam" id="PF00104">
    <property type="entry name" value="Hormone_recep"/>
    <property type="match status" value="1"/>
</dbReference>
<keyword evidence="5" id="KW-0863">Zinc-finger</keyword>
<dbReference type="SUPFAM" id="SSF52540">
    <property type="entry name" value="P-loop containing nucleoside triphosphate hydrolases"/>
    <property type="match status" value="2"/>
</dbReference>
<evidence type="ECO:0000256" key="11">
    <source>
        <dbReference type="ARBA" id="ARBA00023125"/>
    </source>
</evidence>
<dbReference type="CDD" id="cd07165">
    <property type="entry name" value="NR_DBD_DmE78_like"/>
    <property type="match status" value="1"/>
</dbReference>
<dbReference type="GO" id="GO:0005524">
    <property type="term" value="F:ATP binding"/>
    <property type="evidence" value="ECO:0007669"/>
    <property type="project" value="UniProtKB-KW"/>
</dbReference>
<feature type="region of interest" description="Disordered" evidence="15">
    <location>
        <begin position="888"/>
        <end position="909"/>
    </location>
</feature>
<dbReference type="SUPFAM" id="SSF48508">
    <property type="entry name" value="Nuclear receptor ligand-binding domain"/>
    <property type="match status" value="1"/>
</dbReference>
<feature type="compositionally biased region" description="Polar residues" evidence="15">
    <location>
        <begin position="120"/>
        <end position="140"/>
    </location>
</feature>
<keyword evidence="4" id="KW-0547">Nucleotide-binding</keyword>
<evidence type="ECO:0000256" key="3">
    <source>
        <dbReference type="ARBA" id="ARBA00022723"/>
    </source>
</evidence>
<dbReference type="SMART" id="SM00430">
    <property type="entry name" value="HOLI"/>
    <property type="match status" value="1"/>
</dbReference>
<dbReference type="InterPro" id="IPR014001">
    <property type="entry name" value="Helicase_ATP-bd"/>
</dbReference>
<dbReference type="InterPro" id="IPR035500">
    <property type="entry name" value="NHR-like_dom_sf"/>
</dbReference>
<dbReference type="SMART" id="SM00490">
    <property type="entry name" value="HELICc"/>
    <property type="match status" value="1"/>
</dbReference>
<dbReference type="Gene3D" id="3.30.50.10">
    <property type="entry name" value="Erythroid Transcription Factor GATA-1, subunit A"/>
    <property type="match status" value="1"/>
</dbReference>
<feature type="region of interest" description="Disordered" evidence="15">
    <location>
        <begin position="694"/>
        <end position="725"/>
    </location>
</feature>
<evidence type="ECO:0000256" key="13">
    <source>
        <dbReference type="ARBA" id="ARBA00023170"/>
    </source>
</evidence>
<feature type="compositionally biased region" description="Basic and acidic residues" evidence="15">
    <location>
        <begin position="47"/>
        <end position="64"/>
    </location>
</feature>
<evidence type="ECO:0000256" key="7">
    <source>
        <dbReference type="ARBA" id="ARBA00022806"/>
    </source>
</evidence>
<keyword evidence="3" id="KW-0479">Metal-binding</keyword>
<dbReference type="PROSITE" id="PS51194">
    <property type="entry name" value="HELICASE_CTER"/>
    <property type="match status" value="1"/>
</dbReference>